<dbReference type="EMBL" id="JABXXQ010000019">
    <property type="protein sequence ID" value="NVN29204.1"/>
    <property type="molecule type" value="Genomic_DNA"/>
</dbReference>
<feature type="domain" description="TrmE-type G" evidence="8">
    <location>
        <begin position="222"/>
        <end position="365"/>
    </location>
</feature>
<comment type="cofactor">
    <cofactor evidence="7">
        <name>K(+)</name>
        <dbReference type="ChEBI" id="CHEBI:29103"/>
    </cofactor>
    <text evidence="7">Binds 1 potassium ion per subunit.</text>
</comment>
<feature type="binding site" evidence="7">
    <location>
        <position position="253"/>
    </location>
    <ligand>
        <name>K(+)</name>
        <dbReference type="ChEBI" id="CHEBI:29103"/>
    </ligand>
</feature>
<keyword evidence="7" id="KW-0963">Cytoplasm</keyword>
<feature type="binding site" evidence="7">
    <location>
        <position position="232"/>
    </location>
    <ligand>
        <name>K(+)</name>
        <dbReference type="ChEBI" id="CHEBI:29103"/>
    </ligand>
</feature>
<feature type="binding site" evidence="7">
    <location>
        <position position="236"/>
    </location>
    <ligand>
        <name>Mg(2+)</name>
        <dbReference type="ChEBI" id="CHEBI:18420"/>
    </ligand>
</feature>
<dbReference type="GO" id="GO:0005525">
    <property type="term" value="F:GTP binding"/>
    <property type="evidence" value="ECO:0007669"/>
    <property type="project" value="UniProtKB-UniRule"/>
</dbReference>
<dbReference type="GO" id="GO:0002098">
    <property type="term" value="P:tRNA wobble uridine modification"/>
    <property type="evidence" value="ECO:0007669"/>
    <property type="project" value="TreeGrafter"/>
</dbReference>
<dbReference type="GO" id="GO:0046872">
    <property type="term" value="F:metal ion binding"/>
    <property type="evidence" value="ECO:0007669"/>
    <property type="project" value="UniProtKB-KW"/>
</dbReference>
<evidence type="ECO:0000256" key="2">
    <source>
        <dbReference type="ARBA" id="ARBA00022694"/>
    </source>
</evidence>
<dbReference type="InterPro" id="IPR005225">
    <property type="entry name" value="Small_GTP-bd"/>
</dbReference>
<dbReference type="SUPFAM" id="SSF52540">
    <property type="entry name" value="P-loop containing nucleoside triphosphate hydrolases"/>
    <property type="match status" value="1"/>
</dbReference>
<feature type="binding site" evidence="7">
    <location>
        <begin position="251"/>
        <end position="257"/>
    </location>
    <ligand>
        <name>GTP</name>
        <dbReference type="ChEBI" id="CHEBI:37565"/>
    </ligand>
</feature>
<dbReference type="CDD" id="cd14858">
    <property type="entry name" value="TrmE_N"/>
    <property type="match status" value="1"/>
</dbReference>
<feature type="binding site" evidence="7">
    <location>
        <begin position="232"/>
        <end position="237"/>
    </location>
    <ligand>
        <name>GTP</name>
        <dbReference type="ChEBI" id="CHEBI:37565"/>
    </ligand>
</feature>
<keyword evidence="4 7" id="KW-0378">Hydrolase</keyword>
<comment type="caution">
    <text evidence="9">The sequence shown here is derived from an EMBL/GenBank/DDBJ whole genome shotgun (WGS) entry which is preliminary data.</text>
</comment>
<dbReference type="NCBIfam" id="TIGR00231">
    <property type="entry name" value="small_GTP"/>
    <property type="match status" value="1"/>
</dbReference>
<dbReference type="Pfam" id="PF10396">
    <property type="entry name" value="TrmE_N"/>
    <property type="match status" value="1"/>
</dbReference>
<feature type="binding site" evidence="7">
    <location>
        <position position="31"/>
    </location>
    <ligand>
        <name>(6S)-5-formyl-5,6,7,8-tetrahydrofolate</name>
        <dbReference type="ChEBI" id="CHEBI:57457"/>
    </ligand>
</feature>
<comment type="caution">
    <text evidence="7">Lacks conserved residue(s) required for the propagation of feature annotation.</text>
</comment>
<keyword evidence="6 7" id="KW-0342">GTP-binding</keyword>
<sequence>MNGLQHAPAEASTTIFALASGAPPAAIAIMRLSGPRTDAILEALAGSLTAPRLATLRVLRHAGEALDQALVLRFPGPGSYTGEDSAELHLHAGAAVIEAVADALLALGATPAEPGEFTRRACLSGRIGLLEAEAIADLVAAETGAQRRQALDQLGGGLSRLYEGWAQRLRLLLARQEALIDFPDEDLPDETEAANRSDLRSLCEEMQAHLADGARSERIRSGVRVVIAGAPNAGKSSLLNALSGEEDAIVSPIAGTTRDAISVRLQVAGTLVSFIDTAGLHETGDAIEAEGIRRARVHAARADLVLSLVEPGAAPEQIVTEAECWVIRSKADLLTAPAAPGELAISTRSGQGLDRLREQLVAAVRRLTAGGAGASLTRARHRAGVEEAVVHLRDAQVQTWPELRGEALRLATLALGRLTGRIGVEDVLDTIFGQFCIGK</sequence>
<dbReference type="EC" id="3.6.-.-" evidence="7"/>
<evidence type="ECO:0000256" key="6">
    <source>
        <dbReference type="ARBA" id="ARBA00023134"/>
    </source>
</evidence>
<dbReference type="GO" id="GO:0003924">
    <property type="term" value="F:GTPase activity"/>
    <property type="evidence" value="ECO:0007669"/>
    <property type="project" value="UniProtKB-UniRule"/>
</dbReference>
<evidence type="ECO:0000256" key="4">
    <source>
        <dbReference type="ARBA" id="ARBA00022801"/>
    </source>
</evidence>
<dbReference type="SUPFAM" id="SSF116878">
    <property type="entry name" value="TrmE connector domain"/>
    <property type="match status" value="1"/>
</dbReference>
<dbReference type="GO" id="GO:0005737">
    <property type="term" value="C:cytoplasm"/>
    <property type="evidence" value="ECO:0007669"/>
    <property type="project" value="UniProtKB-SubCell"/>
</dbReference>
<feature type="binding site" evidence="7">
    <location>
        <begin position="276"/>
        <end position="279"/>
    </location>
    <ligand>
        <name>GTP</name>
        <dbReference type="ChEBI" id="CHEBI:37565"/>
    </ligand>
</feature>
<feature type="binding site" evidence="7">
    <location>
        <position position="256"/>
    </location>
    <ligand>
        <name>K(+)</name>
        <dbReference type="ChEBI" id="CHEBI:29103"/>
    </ligand>
</feature>
<keyword evidence="2 7" id="KW-0819">tRNA processing</keyword>
<keyword evidence="7" id="KW-0479">Metal-binding</keyword>
<dbReference type="InterPro" id="IPR031168">
    <property type="entry name" value="G_TrmE"/>
</dbReference>
<dbReference type="GO" id="GO:0030488">
    <property type="term" value="P:tRNA methylation"/>
    <property type="evidence" value="ECO:0007669"/>
    <property type="project" value="TreeGrafter"/>
</dbReference>
<dbReference type="InterPro" id="IPR004520">
    <property type="entry name" value="GTPase_MnmE"/>
</dbReference>
<feature type="binding site" evidence="7">
    <location>
        <position position="126"/>
    </location>
    <ligand>
        <name>(6S)-5-formyl-5,6,7,8-tetrahydrofolate</name>
        <dbReference type="ChEBI" id="CHEBI:57457"/>
    </ligand>
</feature>
<dbReference type="InterPro" id="IPR006073">
    <property type="entry name" value="GTP-bd"/>
</dbReference>
<feature type="binding site" evidence="7">
    <location>
        <position position="251"/>
    </location>
    <ligand>
        <name>K(+)</name>
        <dbReference type="ChEBI" id="CHEBI:29103"/>
    </ligand>
</feature>
<evidence type="ECO:0000256" key="5">
    <source>
        <dbReference type="ARBA" id="ARBA00022958"/>
    </source>
</evidence>
<feature type="binding site" evidence="7">
    <location>
        <position position="257"/>
    </location>
    <ligand>
        <name>Mg(2+)</name>
        <dbReference type="ChEBI" id="CHEBI:18420"/>
    </ligand>
</feature>
<dbReference type="AlphaFoldDB" id="A0A850NJW3"/>
<dbReference type="RefSeq" id="WP_176621932.1">
    <property type="nucleotide sequence ID" value="NZ_JABXXQ010000019.1"/>
</dbReference>
<keyword evidence="3 7" id="KW-0547">Nucleotide-binding</keyword>
<comment type="subcellular location">
    <subcellularLocation>
        <location evidence="7">Cytoplasm</location>
    </subcellularLocation>
</comment>
<keyword evidence="7" id="KW-0460">Magnesium</keyword>
<evidence type="ECO:0000256" key="7">
    <source>
        <dbReference type="HAMAP-Rule" id="MF_00379"/>
    </source>
</evidence>
<dbReference type="Pfam" id="PF12631">
    <property type="entry name" value="MnmE_helical"/>
    <property type="match status" value="1"/>
</dbReference>
<dbReference type="InterPro" id="IPR027368">
    <property type="entry name" value="MnmE_dom2"/>
</dbReference>
<feature type="binding site" evidence="7">
    <location>
        <position position="87"/>
    </location>
    <ligand>
        <name>(6S)-5-formyl-5,6,7,8-tetrahydrofolate</name>
        <dbReference type="ChEBI" id="CHEBI:57457"/>
    </ligand>
</feature>
<dbReference type="Gene3D" id="3.30.1360.120">
    <property type="entry name" value="Probable tRNA modification gtpase trme, domain 1"/>
    <property type="match status" value="1"/>
</dbReference>
<comment type="similarity">
    <text evidence="1 7">Belongs to the TRAFAC class TrmE-Era-EngA-EngB-Septin-like GTPase superfamily. TrmE GTPase family.</text>
</comment>
<dbReference type="Gene3D" id="1.20.120.430">
    <property type="entry name" value="tRNA modification GTPase MnmE domain 2"/>
    <property type="match status" value="1"/>
</dbReference>
<dbReference type="HAMAP" id="MF_00379">
    <property type="entry name" value="GTPase_MnmE"/>
    <property type="match status" value="1"/>
</dbReference>
<dbReference type="CDD" id="cd04164">
    <property type="entry name" value="trmE"/>
    <property type="match status" value="1"/>
</dbReference>
<evidence type="ECO:0000256" key="3">
    <source>
        <dbReference type="ARBA" id="ARBA00022741"/>
    </source>
</evidence>
<dbReference type="PANTHER" id="PTHR42714:SF2">
    <property type="entry name" value="TRNA MODIFICATION GTPASE GTPBP3, MITOCHONDRIAL"/>
    <property type="match status" value="1"/>
</dbReference>
<comment type="function">
    <text evidence="7">Exhibits a very high intrinsic GTPase hydrolysis rate. Involved in the addition of a carboxymethylaminomethyl (cmnm) group at the wobble position (U34) of certain tRNAs, forming tRNA-cmnm(5)s(2)U34.</text>
</comment>
<dbReference type="InterPro" id="IPR027417">
    <property type="entry name" value="P-loop_NTPase"/>
</dbReference>
<dbReference type="InterPro" id="IPR025867">
    <property type="entry name" value="MnmE_helical"/>
</dbReference>
<feature type="binding site" evidence="7">
    <location>
        <position position="439"/>
    </location>
    <ligand>
        <name>(6S)-5-formyl-5,6,7,8-tetrahydrofolate</name>
        <dbReference type="ChEBI" id="CHEBI:57457"/>
    </ligand>
</feature>
<dbReference type="InterPro" id="IPR018948">
    <property type="entry name" value="GTP-bd_TrmE_N"/>
</dbReference>
<organism evidence="9 10">
    <name type="scientific">Endobacter medicaginis</name>
    <dbReference type="NCBI Taxonomy" id="1181271"/>
    <lineage>
        <taxon>Bacteria</taxon>
        <taxon>Pseudomonadati</taxon>
        <taxon>Pseudomonadota</taxon>
        <taxon>Alphaproteobacteria</taxon>
        <taxon>Acetobacterales</taxon>
        <taxon>Acetobacteraceae</taxon>
        <taxon>Endobacter</taxon>
    </lineage>
</organism>
<evidence type="ECO:0000259" key="8">
    <source>
        <dbReference type="PROSITE" id="PS51709"/>
    </source>
</evidence>
<comment type="subunit">
    <text evidence="7">Homodimer. Heterotetramer of two MnmE and two MnmG subunits.</text>
</comment>
<dbReference type="Pfam" id="PF01926">
    <property type="entry name" value="MMR_HSR1"/>
    <property type="match status" value="1"/>
</dbReference>
<dbReference type="PROSITE" id="PS51709">
    <property type="entry name" value="G_TRME"/>
    <property type="match status" value="1"/>
</dbReference>
<gene>
    <name evidence="7 9" type="primary">mnmE</name>
    <name evidence="7" type="synonym">trmE</name>
    <name evidence="9" type="ORF">HUK83_02450</name>
</gene>
<dbReference type="InterPro" id="IPR027266">
    <property type="entry name" value="TrmE/GcvT-like"/>
</dbReference>
<accession>A0A850NJW3</accession>
<dbReference type="Gene3D" id="3.40.50.300">
    <property type="entry name" value="P-loop containing nucleotide triphosphate hydrolases"/>
    <property type="match status" value="1"/>
</dbReference>
<name>A0A850NJW3_9PROT</name>
<reference evidence="9 10" key="1">
    <citation type="submission" date="2020-06" db="EMBL/GenBank/DDBJ databases">
        <title>Description of novel acetic acid bacteria.</title>
        <authorList>
            <person name="Sombolestani A."/>
        </authorList>
    </citation>
    <scope>NUCLEOTIDE SEQUENCE [LARGE SCALE GENOMIC DNA]</scope>
    <source>
        <strain evidence="9 10">LMG 26838</strain>
    </source>
</reference>
<evidence type="ECO:0000313" key="10">
    <source>
        <dbReference type="Proteomes" id="UP000565205"/>
    </source>
</evidence>
<dbReference type="NCBIfam" id="NF003661">
    <property type="entry name" value="PRK05291.1-3"/>
    <property type="match status" value="1"/>
</dbReference>
<evidence type="ECO:0000256" key="1">
    <source>
        <dbReference type="ARBA" id="ARBA00011043"/>
    </source>
</evidence>
<keyword evidence="5 7" id="KW-0630">Potassium</keyword>
<protein>
    <recommendedName>
        <fullName evidence="7">tRNA modification GTPase MnmE</fullName>
        <ecNumber evidence="7">3.6.-.-</ecNumber>
    </recommendedName>
</protein>
<dbReference type="Proteomes" id="UP000565205">
    <property type="component" value="Unassembled WGS sequence"/>
</dbReference>
<evidence type="ECO:0000313" key="9">
    <source>
        <dbReference type="EMBL" id="NVN29204.1"/>
    </source>
</evidence>
<dbReference type="PANTHER" id="PTHR42714">
    <property type="entry name" value="TRNA MODIFICATION GTPASE GTPBP3"/>
    <property type="match status" value="1"/>
</dbReference>
<proteinExistence type="inferred from homology"/>
<dbReference type="FunFam" id="3.30.1360.120:FF:000007">
    <property type="entry name" value="tRNA modification GTPase GTPBP3, mitochondrial"/>
    <property type="match status" value="1"/>
</dbReference>